<dbReference type="AlphaFoldDB" id="A0AAW1RK84"/>
<evidence type="ECO:0000256" key="7">
    <source>
        <dbReference type="SAM" id="MobiDB-lite"/>
    </source>
</evidence>
<gene>
    <name evidence="10" type="ORF">WJX74_002750</name>
</gene>
<dbReference type="GO" id="GO:0006412">
    <property type="term" value="P:translation"/>
    <property type="evidence" value="ECO:0007669"/>
    <property type="project" value="UniProtKB-KW"/>
</dbReference>
<dbReference type="InterPro" id="IPR053836">
    <property type="entry name" value="Arc1-like_N"/>
</dbReference>
<evidence type="ECO:0000256" key="3">
    <source>
        <dbReference type="ARBA" id="ARBA00022555"/>
    </source>
</evidence>
<dbReference type="Gene3D" id="2.40.50.140">
    <property type="entry name" value="Nucleic acid-binding proteins"/>
    <property type="match status" value="1"/>
</dbReference>
<evidence type="ECO:0000313" key="10">
    <source>
        <dbReference type="EMBL" id="KAK9833687.1"/>
    </source>
</evidence>
<evidence type="ECO:0000256" key="2">
    <source>
        <dbReference type="ARBA" id="ARBA00022490"/>
    </source>
</evidence>
<evidence type="ECO:0000256" key="4">
    <source>
        <dbReference type="ARBA" id="ARBA00022884"/>
    </source>
</evidence>
<proteinExistence type="predicted"/>
<dbReference type="InterPro" id="IPR036282">
    <property type="entry name" value="Glutathione-S-Trfase_C_sf"/>
</dbReference>
<dbReference type="GO" id="GO:0005737">
    <property type="term" value="C:cytoplasm"/>
    <property type="evidence" value="ECO:0007669"/>
    <property type="project" value="UniProtKB-SubCell"/>
</dbReference>
<evidence type="ECO:0000256" key="1">
    <source>
        <dbReference type="ARBA" id="ARBA00004496"/>
    </source>
</evidence>
<evidence type="ECO:0000259" key="9">
    <source>
        <dbReference type="PROSITE" id="PS50886"/>
    </source>
</evidence>
<organism evidence="10 11">
    <name type="scientific">Apatococcus lobatus</name>
    <dbReference type="NCBI Taxonomy" id="904363"/>
    <lineage>
        <taxon>Eukaryota</taxon>
        <taxon>Viridiplantae</taxon>
        <taxon>Chlorophyta</taxon>
        <taxon>core chlorophytes</taxon>
        <taxon>Trebouxiophyceae</taxon>
        <taxon>Chlorellales</taxon>
        <taxon>Chlorellaceae</taxon>
        <taxon>Apatococcus</taxon>
    </lineage>
</organism>
<keyword evidence="3 6" id="KW-0820">tRNA-binding</keyword>
<comment type="subcellular location">
    <subcellularLocation>
        <location evidence="1">Cytoplasm</location>
    </subcellularLocation>
</comment>
<evidence type="ECO:0000313" key="11">
    <source>
        <dbReference type="Proteomes" id="UP001438707"/>
    </source>
</evidence>
<sequence>MPAQALTVEISAGDLETRRLLRLVAEQAQLDQQITFQEGSKLRVVSGGPALLNINAVCRFIAGSGELGKDLLGRSPTAEAQIAEWLSYTATSIRPLTDKNLDEINDWLLTRCFMAGPQLSLADLVLFGTLHRAMVNLPRAQVERFCNLFRWFDFMQNAIDTKSIYPTVTIKKPKFQMPPVVVPPAKVDKAAAAAAPGKAGNVSCKAGAGQQTPTAPAKSASAAPQPVKAAQAAASGAGPAAATVALGDGPPSSATAAATTADAQAAQPAKVKAAKEKKSKAPSIPTPENPPAEDVSLLNLQVGQIVSVKQHPNADSLYVEEIDLGEEKPRQIVSGLVKFVSVEAMQNRRVVVVTNLKPAKMRDVLSYGMVLCASNEAHDKVDPIIPPEGVSLGSRITFEGLTAEPEAQLNPKKKQFEKLAPFLRTNSEGVAVFKDLPFMTTLGPVTSTIPNAHVA</sequence>
<dbReference type="Pfam" id="PF21972">
    <property type="entry name" value="Arc1p_N_like"/>
    <property type="match status" value="1"/>
</dbReference>
<dbReference type="InterPro" id="IPR012340">
    <property type="entry name" value="NA-bd_OB-fold"/>
</dbReference>
<feature type="domain" description="GST C-terminal" evidence="8">
    <location>
        <begin position="35"/>
        <end position="180"/>
    </location>
</feature>
<keyword evidence="4 6" id="KW-0694">RNA-binding</keyword>
<feature type="region of interest" description="Disordered" evidence="7">
    <location>
        <begin position="267"/>
        <end position="292"/>
    </location>
</feature>
<dbReference type="Proteomes" id="UP001438707">
    <property type="component" value="Unassembled WGS sequence"/>
</dbReference>
<evidence type="ECO:0000256" key="6">
    <source>
        <dbReference type="PROSITE-ProRule" id="PRU00209"/>
    </source>
</evidence>
<dbReference type="PANTHER" id="PTHR11586">
    <property type="entry name" value="TRNA-AMINOACYLATION COFACTOR ARC1 FAMILY MEMBER"/>
    <property type="match status" value="1"/>
</dbReference>
<dbReference type="FunFam" id="2.40.50.140:FF:000047">
    <property type="entry name" value="tyrosine--tRNA ligase, cytoplasmic isoform X2"/>
    <property type="match status" value="1"/>
</dbReference>
<evidence type="ECO:0008006" key="12">
    <source>
        <dbReference type="Google" id="ProtNLM"/>
    </source>
</evidence>
<dbReference type="InterPro" id="IPR002547">
    <property type="entry name" value="tRNA-bd_dom"/>
</dbReference>
<reference evidence="10 11" key="1">
    <citation type="journal article" date="2024" name="Nat. Commun.">
        <title>Phylogenomics reveals the evolutionary origins of lichenization in chlorophyte algae.</title>
        <authorList>
            <person name="Puginier C."/>
            <person name="Libourel C."/>
            <person name="Otte J."/>
            <person name="Skaloud P."/>
            <person name="Haon M."/>
            <person name="Grisel S."/>
            <person name="Petersen M."/>
            <person name="Berrin J.G."/>
            <person name="Delaux P.M."/>
            <person name="Dal Grande F."/>
            <person name="Keller J."/>
        </authorList>
    </citation>
    <scope>NUCLEOTIDE SEQUENCE [LARGE SCALE GENOMIC DNA]</scope>
    <source>
        <strain evidence="10 11">SAG 2145</strain>
    </source>
</reference>
<protein>
    <recommendedName>
        <fullName evidence="12">tRNA-binding domain-containing protein</fullName>
    </recommendedName>
</protein>
<feature type="compositionally biased region" description="Low complexity" evidence="7">
    <location>
        <begin position="213"/>
        <end position="223"/>
    </location>
</feature>
<feature type="domain" description="TRNA-binding" evidence="9">
    <location>
        <begin position="294"/>
        <end position="397"/>
    </location>
</feature>
<dbReference type="Gene3D" id="1.20.1050.130">
    <property type="match status" value="1"/>
</dbReference>
<dbReference type="PROSITE" id="PS50886">
    <property type="entry name" value="TRBD"/>
    <property type="match status" value="1"/>
</dbReference>
<evidence type="ECO:0000259" key="8">
    <source>
        <dbReference type="PROSITE" id="PS50405"/>
    </source>
</evidence>
<name>A0AAW1RK84_9CHLO</name>
<evidence type="ECO:0000256" key="5">
    <source>
        <dbReference type="ARBA" id="ARBA00022917"/>
    </source>
</evidence>
<keyword evidence="2" id="KW-0963">Cytoplasm</keyword>
<dbReference type="PANTHER" id="PTHR11586:SF33">
    <property type="entry name" value="AMINOACYL TRNA SYNTHASE COMPLEX-INTERACTING MULTIFUNCTIONAL PROTEIN 1"/>
    <property type="match status" value="1"/>
</dbReference>
<dbReference type="InterPro" id="IPR010987">
    <property type="entry name" value="Glutathione-S-Trfase_C-like"/>
</dbReference>
<dbReference type="PROSITE" id="PS50405">
    <property type="entry name" value="GST_CTER"/>
    <property type="match status" value="1"/>
</dbReference>
<dbReference type="CDD" id="cd02799">
    <property type="entry name" value="tRNA_bind_EMAP-II_like"/>
    <property type="match status" value="1"/>
</dbReference>
<keyword evidence="11" id="KW-1185">Reference proteome</keyword>
<accession>A0AAW1RK84</accession>
<comment type="caution">
    <text evidence="10">The sequence shown here is derived from an EMBL/GenBank/DDBJ whole genome shotgun (WGS) entry which is preliminary data.</text>
</comment>
<dbReference type="EMBL" id="JALJOS010000010">
    <property type="protein sequence ID" value="KAK9833687.1"/>
    <property type="molecule type" value="Genomic_DNA"/>
</dbReference>
<keyword evidence="5" id="KW-0648">Protein biosynthesis</keyword>
<dbReference type="CDD" id="cd10289">
    <property type="entry name" value="GST_C_AaRS_like"/>
    <property type="match status" value="1"/>
</dbReference>
<dbReference type="Pfam" id="PF01588">
    <property type="entry name" value="tRNA_bind"/>
    <property type="match status" value="1"/>
</dbReference>
<dbReference type="GO" id="GO:0000049">
    <property type="term" value="F:tRNA binding"/>
    <property type="evidence" value="ECO:0007669"/>
    <property type="project" value="UniProtKB-UniRule"/>
</dbReference>
<dbReference type="InterPro" id="IPR051270">
    <property type="entry name" value="Tyrosine-tRNA_ligase_regulator"/>
</dbReference>
<dbReference type="GO" id="GO:0032991">
    <property type="term" value="C:protein-containing complex"/>
    <property type="evidence" value="ECO:0007669"/>
    <property type="project" value="UniProtKB-ARBA"/>
</dbReference>
<dbReference type="SUPFAM" id="SSF47616">
    <property type="entry name" value="GST C-terminal domain-like"/>
    <property type="match status" value="1"/>
</dbReference>
<feature type="region of interest" description="Disordered" evidence="7">
    <location>
        <begin position="199"/>
        <end position="223"/>
    </location>
</feature>
<dbReference type="SUPFAM" id="SSF50249">
    <property type="entry name" value="Nucleic acid-binding proteins"/>
    <property type="match status" value="1"/>
</dbReference>